<dbReference type="GeneID" id="70138099"/>
<dbReference type="InterPro" id="IPR010828">
    <property type="entry name" value="Atf2/Sli1-like"/>
</dbReference>
<gene>
    <name evidence="1" type="ORF">BKA67DRAFT_692374</name>
</gene>
<dbReference type="SUPFAM" id="SSF52777">
    <property type="entry name" value="CoA-dependent acyltransferases"/>
    <property type="match status" value="1"/>
</dbReference>
<comment type="caution">
    <text evidence="1">The sequence shown here is derived from an EMBL/GenBank/DDBJ whole genome shotgun (WGS) entry which is preliminary data.</text>
</comment>
<name>A0A9P8UJ67_9PEZI</name>
<dbReference type="Proteomes" id="UP000758603">
    <property type="component" value="Unassembled WGS sequence"/>
</dbReference>
<dbReference type="InterPro" id="IPR052058">
    <property type="entry name" value="Alcohol_O-acetyltransferase"/>
</dbReference>
<evidence type="ECO:0000313" key="1">
    <source>
        <dbReference type="EMBL" id="KAH6653122.1"/>
    </source>
</evidence>
<dbReference type="PANTHER" id="PTHR28037:SF1">
    <property type="entry name" value="ALCOHOL O-ACETYLTRANSFERASE 1-RELATED"/>
    <property type="match status" value="1"/>
</dbReference>
<dbReference type="Pfam" id="PF07247">
    <property type="entry name" value="AATase"/>
    <property type="match status" value="1"/>
</dbReference>
<keyword evidence="2" id="KW-1185">Reference proteome</keyword>
<dbReference type="PANTHER" id="PTHR28037">
    <property type="entry name" value="ALCOHOL O-ACETYLTRANSFERASE 1-RELATED"/>
    <property type="match status" value="1"/>
</dbReference>
<accession>A0A9P8UJ67</accession>
<dbReference type="AlphaFoldDB" id="A0A9P8UJ67"/>
<dbReference type="GO" id="GO:0008080">
    <property type="term" value="F:N-acetyltransferase activity"/>
    <property type="evidence" value="ECO:0007669"/>
    <property type="project" value="TreeGrafter"/>
</dbReference>
<dbReference type="RefSeq" id="XP_045957399.1">
    <property type="nucleotide sequence ID" value="XM_046109208.1"/>
</dbReference>
<protein>
    <submittedName>
        <fullName evidence="1">Alcohol acetyltransferase-domain-containing protein</fullName>
    </submittedName>
</protein>
<evidence type="ECO:0000313" key="2">
    <source>
        <dbReference type="Proteomes" id="UP000758603"/>
    </source>
</evidence>
<organism evidence="1 2">
    <name type="scientific">Truncatella angustata</name>
    <dbReference type="NCBI Taxonomy" id="152316"/>
    <lineage>
        <taxon>Eukaryota</taxon>
        <taxon>Fungi</taxon>
        <taxon>Dikarya</taxon>
        <taxon>Ascomycota</taxon>
        <taxon>Pezizomycotina</taxon>
        <taxon>Sordariomycetes</taxon>
        <taxon>Xylariomycetidae</taxon>
        <taxon>Amphisphaeriales</taxon>
        <taxon>Sporocadaceae</taxon>
        <taxon>Truncatella</taxon>
    </lineage>
</organism>
<dbReference type="EMBL" id="JAGPXC010000005">
    <property type="protein sequence ID" value="KAH6653122.1"/>
    <property type="molecule type" value="Genomic_DNA"/>
</dbReference>
<reference evidence="1" key="1">
    <citation type="journal article" date="2021" name="Nat. Commun.">
        <title>Genetic determinants of endophytism in the Arabidopsis root mycobiome.</title>
        <authorList>
            <person name="Mesny F."/>
            <person name="Miyauchi S."/>
            <person name="Thiergart T."/>
            <person name="Pickel B."/>
            <person name="Atanasova L."/>
            <person name="Karlsson M."/>
            <person name="Huettel B."/>
            <person name="Barry K.W."/>
            <person name="Haridas S."/>
            <person name="Chen C."/>
            <person name="Bauer D."/>
            <person name="Andreopoulos W."/>
            <person name="Pangilinan J."/>
            <person name="LaButti K."/>
            <person name="Riley R."/>
            <person name="Lipzen A."/>
            <person name="Clum A."/>
            <person name="Drula E."/>
            <person name="Henrissat B."/>
            <person name="Kohler A."/>
            <person name="Grigoriev I.V."/>
            <person name="Martin F.M."/>
            <person name="Hacquard S."/>
        </authorList>
    </citation>
    <scope>NUCLEOTIDE SEQUENCE</scope>
    <source>
        <strain evidence="1">MPI-SDFR-AT-0073</strain>
    </source>
</reference>
<dbReference type="OrthoDB" id="2150604at2759"/>
<proteinExistence type="predicted"/>
<sequence length="620" mass="70109">MTRRAVPRESLHTSIMDGNYNCLRLRRPLVSLIRFRFDLSAAPRRFICRPSISDAPLPGQPFNASRKLIASRPYASSTNAAVAKASQTFMENLQRGTHQLTADEKIVRKLGLFESHHIALHTLGQTRACILAYRYAMPPRLAVPSARPELMQSVETTIARIVLKHPVLQVGIIGEESAEPSWIFLRSINLHNHIKWKVLGKNENFRHIHTHIFRSELDTTFTNFRDAPAWKVVVLHQDESDFIEVFLVINHTLMDGSGANTFHMDLLRGLNDTATSHMPILPPAALEDHVLTLPDTCSNLPPPAEDLVVFPVDSSLRQKFIMEEVDRPGCGVDSPTFANWAPIRTFPVKTQVRDFSIDYDTFANILKACRMHNTTFTGLLHALTLVSLAPLLNESAAPGFESLTAMDLRRFLPSHPPSHPWLEPAHAMVNYPSLMIHAFDARAVAKVRSMISLQRPDPYRSAELMEGMWSIAEKVRKDIDRRLDMGLQNDITGLWQYIKDWRWHLSEQVKRPRRFSWTITNMGAVNGTSYASDPRTLGGVQDLSERDHWAISRTQVAMGASVPFAALCISPVAVKGGELIVTCTWQDSIFDTRLGDRFAAELERWLKFTARFHKGWPAQE</sequence>